<reference evidence="2 3" key="1">
    <citation type="submission" date="2021-08" db="EMBL/GenBank/DDBJ databases">
        <title>Draft Genome Sequence of Phanerochaete sordida strain YK-624.</title>
        <authorList>
            <person name="Mori T."/>
            <person name="Dohra H."/>
            <person name="Suzuki T."/>
            <person name="Kawagishi H."/>
            <person name="Hirai H."/>
        </authorList>
    </citation>
    <scope>NUCLEOTIDE SEQUENCE [LARGE SCALE GENOMIC DNA]</scope>
    <source>
        <strain evidence="2 3">YK-624</strain>
    </source>
</reference>
<dbReference type="Pfam" id="PF11338">
    <property type="entry name" value="DUF3140"/>
    <property type="match status" value="1"/>
</dbReference>
<feature type="compositionally biased region" description="Basic and acidic residues" evidence="1">
    <location>
        <begin position="108"/>
        <end position="117"/>
    </location>
</feature>
<dbReference type="Proteomes" id="UP000703269">
    <property type="component" value="Unassembled WGS sequence"/>
</dbReference>
<organism evidence="2 3">
    <name type="scientific">Phanerochaete sordida</name>
    <dbReference type="NCBI Taxonomy" id="48140"/>
    <lineage>
        <taxon>Eukaryota</taxon>
        <taxon>Fungi</taxon>
        <taxon>Dikarya</taxon>
        <taxon>Basidiomycota</taxon>
        <taxon>Agaricomycotina</taxon>
        <taxon>Agaricomycetes</taxon>
        <taxon>Polyporales</taxon>
        <taxon>Phanerochaetaceae</taxon>
        <taxon>Phanerochaete</taxon>
    </lineage>
</organism>
<evidence type="ECO:0000313" key="3">
    <source>
        <dbReference type="Proteomes" id="UP000703269"/>
    </source>
</evidence>
<keyword evidence="3" id="KW-1185">Reference proteome</keyword>
<dbReference type="EMBL" id="BPQB01000013">
    <property type="protein sequence ID" value="GJE89692.1"/>
    <property type="molecule type" value="Genomic_DNA"/>
</dbReference>
<dbReference type="OrthoDB" id="2131339at2759"/>
<dbReference type="InterPro" id="IPR021487">
    <property type="entry name" value="DUF3140"/>
</dbReference>
<dbReference type="AlphaFoldDB" id="A0A9P3G5P2"/>
<gene>
    <name evidence="2" type="ORF">PsYK624_057980</name>
</gene>
<protein>
    <submittedName>
        <fullName evidence="2">Uncharacterized protein</fullName>
    </submittedName>
</protein>
<proteinExistence type="predicted"/>
<evidence type="ECO:0000313" key="2">
    <source>
        <dbReference type="EMBL" id="GJE89692.1"/>
    </source>
</evidence>
<feature type="compositionally biased region" description="Basic and acidic residues" evidence="1">
    <location>
        <begin position="129"/>
        <end position="148"/>
    </location>
</feature>
<dbReference type="PANTHER" id="PTHR40630:SF1">
    <property type="entry name" value="DNA-BINDING PROTEIN"/>
    <property type="match status" value="1"/>
</dbReference>
<evidence type="ECO:0000256" key="1">
    <source>
        <dbReference type="SAM" id="MobiDB-lite"/>
    </source>
</evidence>
<accession>A0A9P3G5P2</accession>
<name>A0A9P3G5P2_9APHY</name>
<comment type="caution">
    <text evidence="2">The sequence shown here is derived from an EMBL/GenBank/DDBJ whole genome shotgun (WGS) entry which is preliminary data.</text>
</comment>
<feature type="region of interest" description="Disordered" evidence="1">
    <location>
        <begin position="75"/>
        <end position="230"/>
    </location>
</feature>
<sequence length="230" mass="25361">MTKSKDDVVREFNLLTNMSVDELQQWLDDPKSKNAGTGVGIESGHKIVEILKKNPDKDPEKYDDEDIEHMRKVVSYDKRHMAQEDHLKETKTKEELGNTKSTISLKNWGHDPIKSLDEEGTDKPANGTSEKETTSTDAPAEEKSEKPSEASTGSKRKIAESAASDKDAKEAQEKAKQDEIEALAKDAGVDFEDPGAAGSEAVVEEEAEEEQRARKKSKTGTAEQDETVDG</sequence>
<feature type="compositionally biased region" description="Basic and acidic residues" evidence="1">
    <location>
        <begin position="157"/>
        <end position="188"/>
    </location>
</feature>
<feature type="compositionally biased region" description="Basic and acidic residues" evidence="1">
    <location>
        <begin position="75"/>
        <end position="97"/>
    </location>
</feature>
<dbReference type="PANTHER" id="PTHR40630">
    <property type="entry name" value="POSSIBLE DNA-BINDING PROTEIN"/>
    <property type="match status" value="1"/>
</dbReference>